<keyword evidence="2" id="KW-0645">Protease</keyword>
<reference evidence="2 3" key="1">
    <citation type="submission" date="2023-07" db="EMBL/GenBank/DDBJ databases">
        <title>Sorghum-associated microbial communities from plants grown in Nebraska, USA.</title>
        <authorList>
            <person name="Schachtman D."/>
        </authorList>
    </citation>
    <scope>NUCLEOTIDE SEQUENCE [LARGE SCALE GENOMIC DNA]</scope>
    <source>
        <strain evidence="2 3">2980</strain>
    </source>
</reference>
<evidence type="ECO:0000313" key="3">
    <source>
        <dbReference type="Proteomes" id="UP001259347"/>
    </source>
</evidence>
<accession>A0ABU1SG73</accession>
<dbReference type="Proteomes" id="UP001259347">
    <property type="component" value="Unassembled WGS sequence"/>
</dbReference>
<evidence type="ECO:0000256" key="1">
    <source>
        <dbReference type="SAM" id="Phobius"/>
    </source>
</evidence>
<dbReference type="EMBL" id="JAVDUM010000010">
    <property type="protein sequence ID" value="MDR6867862.1"/>
    <property type="molecule type" value="Genomic_DNA"/>
</dbReference>
<organism evidence="2 3">
    <name type="scientific">Microbacterium resistens</name>
    <dbReference type="NCBI Taxonomy" id="156977"/>
    <lineage>
        <taxon>Bacteria</taxon>
        <taxon>Bacillati</taxon>
        <taxon>Actinomycetota</taxon>
        <taxon>Actinomycetes</taxon>
        <taxon>Micrococcales</taxon>
        <taxon>Microbacteriaceae</taxon>
        <taxon>Microbacterium</taxon>
    </lineage>
</organism>
<protein>
    <submittedName>
        <fullName evidence="2">Membrane protein implicated in regulation of membrane protease activity</fullName>
    </submittedName>
</protein>
<keyword evidence="2" id="KW-0378">Hydrolase</keyword>
<sequence length="69" mass="7208">MSVTATAGYIIVAICAAGALLLGLVVAPLMAPGNTVAMVVPLAIAVFLGWQAVQMRAKHQRQGQRPEHQ</sequence>
<dbReference type="RefSeq" id="WP_310021110.1">
    <property type="nucleotide sequence ID" value="NZ_JAVDUM010000010.1"/>
</dbReference>
<proteinExistence type="predicted"/>
<feature type="transmembrane region" description="Helical" evidence="1">
    <location>
        <begin position="36"/>
        <end position="53"/>
    </location>
</feature>
<dbReference type="GO" id="GO:0006508">
    <property type="term" value="P:proteolysis"/>
    <property type="evidence" value="ECO:0007669"/>
    <property type="project" value="UniProtKB-KW"/>
</dbReference>
<name>A0ABU1SG73_9MICO</name>
<keyword evidence="1" id="KW-1133">Transmembrane helix</keyword>
<keyword evidence="3" id="KW-1185">Reference proteome</keyword>
<dbReference type="GO" id="GO:0008233">
    <property type="term" value="F:peptidase activity"/>
    <property type="evidence" value="ECO:0007669"/>
    <property type="project" value="UniProtKB-KW"/>
</dbReference>
<gene>
    <name evidence="2" type="ORF">J2Y69_002470</name>
</gene>
<keyword evidence="1" id="KW-0472">Membrane</keyword>
<feature type="transmembrane region" description="Helical" evidence="1">
    <location>
        <begin position="7"/>
        <end position="30"/>
    </location>
</feature>
<keyword evidence="1" id="KW-0812">Transmembrane</keyword>
<comment type="caution">
    <text evidence="2">The sequence shown here is derived from an EMBL/GenBank/DDBJ whole genome shotgun (WGS) entry which is preliminary data.</text>
</comment>
<evidence type="ECO:0000313" key="2">
    <source>
        <dbReference type="EMBL" id="MDR6867862.1"/>
    </source>
</evidence>